<proteinExistence type="predicted"/>
<gene>
    <name evidence="2" type="ORF">TbgDal_VII8735</name>
</gene>
<feature type="region of interest" description="Disordered" evidence="1">
    <location>
        <begin position="98"/>
        <end position="118"/>
    </location>
</feature>
<feature type="compositionally biased region" description="Basic and acidic residues" evidence="1">
    <location>
        <begin position="103"/>
        <end position="118"/>
    </location>
</feature>
<dbReference type="Proteomes" id="UP000002316">
    <property type="component" value="Chromosome 7"/>
</dbReference>
<dbReference type="EMBL" id="FN554970">
    <property type="protein sequence ID" value="CBH13027.1"/>
    <property type="molecule type" value="Genomic_DNA"/>
</dbReference>
<dbReference type="AlphaFoldDB" id="C9ZUE0"/>
<feature type="region of interest" description="Disordered" evidence="1">
    <location>
        <begin position="1"/>
        <end position="49"/>
    </location>
</feature>
<dbReference type="KEGG" id="tbg:TbgDal_VII8735"/>
<dbReference type="RefSeq" id="XP_011775305.1">
    <property type="nucleotide sequence ID" value="XM_011777003.1"/>
</dbReference>
<name>C9ZUE0_TRYB9</name>
<reference evidence="3" key="1">
    <citation type="journal article" date="2010" name="PLoS Negl. Trop. Dis.">
        <title>The genome sequence of Trypanosoma brucei gambiense, causative agent of chronic human african trypanosomiasis.</title>
        <authorList>
            <person name="Jackson A.P."/>
            <person name="Sanders M."/>
            <person name="Berry A."/>
            <person name="McQuillan J."/>
            <person name="Aslett M.A."/>
            <person name="Quail M.A."/>
            <person name="Chukualim B."/>
            <person name="Capewell P."/>
            <person name="MacLeod A."/>
            <person name="Melville S.E."/>
            <person name="Gibson W."/>
            <person name="Barry J.D."/>
            <person name="Berriman M."/>
            <person name="Hertz-Fowler C."/>
        </authorList>
    </citation>
    <scope>NUCLEOTIDE SEQUENCE [LARGE SCALE GENOMIC DNA]</scope>
    <source>
        <strain evidence="3">MHOM/CI/86/DAL972</strain>
    </source>
</reference>
<organism evidence="2 3">
    <name type="scientific">Trypanosoma brucei gambiense (strain MHOM/CI/86/DAL972)</name>
    <dbReference type="NCBI Taxonomy" id="679716"/>
    <lineage>
        <taxon>Eukaryota</taxon>
        <taxon>Discoba</taxon>
        <taxon>Euglenozoa</taxon>
        <taxon>Kinetoplastea</taxon>
        <taxon>Metakinetoplastina</taxon>
        <taxon>Trypanosomatida</taxon>
        <taxon>Trypanosomatidae</taxon>
        <taxon>Trypanosoma</taxon>
    </lineage>
</organism>
<evidence type="ECO:0000313" key="3">
    <source>
        <dbReference type="Proteomes" id="UP000002316"/>
    </source>
</evidence>
<sequence length="118" mass="13096">MFTSPPRGSHEPFAGTEKRMPGTTPPPPTEGEKSLYRSSTENEYPLENLSPPLLLKGRVISDRPNATIHVNVFTWTLQPRLYVLFVATVSHTSGCHLLTPETEDAHHPNLRKPGEGRA</sequence>
<evidence type="ECO:0000313" key="2">
    <source>
        <dbReference type="EMBL" id="CBH13027.1"/>
    </source>
</evidence>
<accession>C9ZUE0</accession>
<protein>
    <submittedName>
        <fullName evidence="2">Uncharacterized protein</fullName>
    </submittedName>
</protein>
<dbReference type="GeneID" id="23863218"/>
<evidence type="ECO:0000256" key="1">
    <source>
        <dbReference type="SAM" id="MobiDB-lite"/>
    </source>
</evidence>